<gene>
    <name evidence="2" type="ORF">MCHLO_03060</name>
</gene>
<evidence type="ECO:0000313" key="3">
    <source>
        <dbReference type="Proteomes" id="UP000815677"/>
    </source>
</evidence>
<keyword evidence="3" id="KW-1185">Reference proteome</keyword>
<evidence type="ECO:0000313" key="2">
    <source>
        <dbReference type="EMBL" id="GAT45485.1"/>
    </source>
</evidence>
<name>A0ABQ0L2U6_MYCCL</name>
<protein>
    <submittedName>
        <fullName evidence="2">Uncharacterized protein</fullName>
    </submittedName>
</protein>
<proteinExistence type="predicted"/>
<sequence>MGFSVTVNVSEAPSVSNGIDLLRNRQPERSLGTFDGRVAAHIIYQGQPCFITTNSFFVPAPPNHELTPGRSLSLQLRKDMRWGADDPFSWPQQFVEKYPHLACIARPPRTEHGLSERGIIWWVPAPEDVVFPASHATLTHTLGKLSSSRLHSLQAAVQQITSDTSVYTKSLPLAQQLPLFAQLSTQIQAVVERLACLPLPFERILLEVRSVQQLWLEMDALLRYMLVFRGRMLDSSLQGEAPGHFVGAFTDNPKFAQRLHRAAIPFWLIRPLAAFDAENILKVVHLRWPAEELELEPAAGFSPIPCSQNLVERIWAHHYGRVSRSWYANPLLAVPSTTSTSTRVSSTAPNKPKATRPYPKVAKNTGRDKFSHFDSPWMASSIPTWAQALRQVDQASPSRDGAHPINLYVCPEPALLVSTLDDHRRQLFLHHYQLLRDGLFYWMAHPTDGILGHARSPQEWRDVLQGKIVASGAGETKAQKRTLTIEEVLRPALEASGMKDLSGFPVPADEVRYTTPERARELTWELAEMNFRFELMALDARVSGLERVDCSSACFVGQPISPELSESKLGFSAGTASDRLPYFLRLAELIRDWSSADRDFLRWFEGQTIWDEKNMPKLESWVAKIYTQTFYDYFGRAAVVPLRIDHDVQ</sequence>
<feature type="compositionally biased region" description="Low complexity" evidence="1">
    <location>
        <begin position="338"/>
        <end position="347"/>
    </location>
</feature>
<accession>A0ABQ0L2U6</accession>
<reference evidence="2" key="1">
    <citation type="submission" date="2014-09" db="EMBL/GenBank/DDBJ databases">
        <title>Genome sequence of the luminous mushroom Mycena chlorophos for searching fungal bioluminescence genes.</title>
        <authorList>
            <person name="Tanaka Y."/>
            <person name="Kasuga D."/>
            <person name="Oba Y."/>
            <person name="Hase S."/>
            <person name="Sato K."/>
            <person name="Oba Y."/>
            <person name="Sakakibara Y."/>
        </authorList>
    </citation>
    <scope>NUCLEOTIDE SEQUENCE</scope>
</reference>
<feature type="region of interest" description="Disordered" evidence="1">
    <location>
        <begin position="338"/>
        <end position="361"/>
    </location>
</feature>
<organism evidence="2 3">
    <name type="scientific">Mycena chlorophos</name>
    <name type="common">Agaric fungus</name>
    <name type="synonym">Agaricus chlorophos</name>
    <dbReference type="NCBI Taxonomy" id="658473"/>
    <lineage>
        <taxon>Eukaryota</taxon>
        <taxon>Fungi</taxon>
        <taxon>Dikarya</taxon>
        <taxon>Basidiomycota</taxon>
        <taxon>Agaricomycotina</taxon>
        <taxon>Agaricomycetes</taxon>
        <taxon>Agaricomycetidae</taxon>
        <taxon>Agaricales</taxon>
        <taxon>Marasmiineae</taxon>
        <taxon>Mycenaceae</taxon>
        <taxon>Mycena</taxon>
    </lineage>
</organism>
<evidence type="ECO:0000256" key="1">
    <source>
        <dbReference type="SAM" id="MobiDB-lite"/>
    </source>
</evidence>
<dbReference type="Proteomes" id="UP000815677">
    <property type="component" value="Unassembled WGS sequence"/>
</dbReference>
<dbReference type="EMBL" id="DF841376">
    <property type="protein sequence ID" value="GAT45485.1"/>
    <property type="molecule type" value="Genomic_DNA"/>
</dbReference>